<organism evidence="3 4">
    <name type="scientific">Inquilinus limosus MP06</name>
    <dbReference type="NCBI Taxonomy" id="1398085"/>
    <lineage>
        <taxon>Bacteria</taxon>
        <taxon>Pseudomonadati</taxon>
        <taxon>Pseudomonadota</taxon>
        <taxon>Alphaproteobacteria</taxon>
        <taxon>Rhodospirillales</taxon>
        <taxon>Rhodospirillaceae</taxon>
        <taxon>Inquilinus</taxon>
    </lineage>
</organism>
<dbReference type="Pfam" id="PF00578">
    <property type="entry name" value="AhpC-TSA"/>
    <property type="match status" value="1"/>
</dbReference>
<dbReference type="AlphaFoldDB" id="A0A0A0D0F9"/>
<feature type="domain" description="Thioredoxin" evidence="2">
    <location>
        <begin position="49"/>
        <end position="195"/>
    </location>
</feature>
<dbReference type="EMBL" id="JANX01000487">
    <property type="protein sequence ID" value="KGM31545.1"/>
    <property type="molecule type" value="Genomic_DNA"/>
</dbReference>
<dbReference type="GO" id="GO:0015036">
    <property type="term" value="F:disulfide oxidoreductase activity"/>
    <property type="evidence" value="ECO:0007669"/>
    <property type="project" value="UniProtKB-ARBA"/>
</dbReference>
<accession>A0A0A0D0F9</accession>
<proteinExistence type="predicted"/>
<dbReference type="SUPFAM" id="SSF52833">
    <property type="entry name" value="Thioredoxin-like"/>
    <property type="match status" value="1"/>
</dbReference>
<dbReference type="GO" id="GO:0016209">
    <property type="term" value="F:antioxidant activity"/>
    <property type="evidence" value="ECO:0007669"/>
    <property type="project" value="InterPro"/>
</dbReference>
<dbReference type="Proteomes" id="UP000029995">
    <property type="component" value="Unassembled WGS sequence"/>
</dbReference>
<gene>
    <name evidence="3" type="ORF">P409_26585</name>
</gene>
<dbReference type="CDD" id="cd02966">
    <property type="entry name" value="TlpA_like_family"/>
    <property type="match status" value="1"/>
</dbReference>
<name>A0A0A0D0F9_9PROT</name>
<dbReference type="OrthoDB" id="9799347at2"/>
<evidence type="ECO:0000313" key="4">
    <source>
        <dbReference type="Proteomes" id="UP000029995"/>
    </source>
</evidence>
<dbReference type="InterPro" id="IPR036249">
    <property type="entry name" value="Thioredoxin-like_sf"/>
</dbReference>
<evidence type="ECO:0000256" key="1">
    <source>
        <dbReference type="ARBA" id="ARBA00023284"/>
    </source>
</evidence>
<dbReference type="RefSeq" id="WP_034845524.1">
    <property type="nucleotide sequence ID" value="NZ_JANX01000487.1"/>
</dbReference>
<keyword evidence="1" id="KW-0676">Redox-active center</keyword>
<dbReference type="InterPro" id="IPR000866">
    <property type="entry name" value="AhpC/TSA"/>
</dbReference>
<dbReference type="Gene3D" id="3.40.30.10">
    <property type="entry name" value="Glutaredoxin"/>
    <property type="match status" value="1"/>
</dbReference>
<protein>
    <recommendedName>
        <fullName evidence="2">Thioredoxin domain-containing protein</fullName>
    </recommendedName>
</protein>
<evidence type="ECO:0000259" key="2">
    <source>
        <dbReference type="PROSITE" id="PS51352"/>
    </source>
</evidence>
<dbReference type="PROSITE" id="PS00194">
    <property type="entry name" value="THIOREDOXIN_1"/>
    <property type="match status" value="1"/>
</dbReference>
<dbReference type="InterPro" id="IPR050553">
    <property type="entry name" value="Thioredoxin_ResA/DsbE_sf"/>
</dbReference>
<dbReference type="PANTHER" id="PTHR42852:SF13">
    <property type="entry name" value="PROTEIN DIPZ"/>
    <property type="match status" value="1"/>
</dbReference>
<dbReference type="InterPro" id="IPR017937">
    <property type="entry name" value="Thioredoxin_CS"/>
</dbReference>
<dbReference type="PANTHER" id="PTHR42852">
    <property type="entry name" value="THIOL:DISULFIDE INTERCHANGE PROTEIN DSBE"/>
    <property type="match status" value="1"/>
</dbReference>
<dbReference type="InterPro" id="IPR013766">
    <property type="entry name" value="Thioredoxin_domain"/>
</dbReference>
<dbReference type="PROSITE" id="PS51352">
    <property type="entry name" value="THIOREDOXIN_2"/>
    <property type="match status" value="1"/>
</dbReference>
<reference evidence="3 4" key="1">
    <citation type="submission" date="2014-01" db="EMBL/GenBank/DDBJ databases">
        <title>Genome sequence determination for a cystic fibrosis isolate, Inquilinus limosus.</title>
        <authorList>
            <person name="Pino M."/>
            <person name="Di Conza J."/>
            <person name="Gutkind G."/>
        </authorList>
    </citation>
    <scope>NUCLEOTIDE SEQUENCE [LARGE SCALE GENOMIC DNA]</scope>
    <source>
        <strain evidence="3 4">MP06</strain>
    </source>
</reference>
<evidence type="ECO:0000313" key="3">
    <source>
        <dbReference type="EMBL" id="KGM31545.1"/>
    </source>
</evidence>
<sequence>MRKRATIAAGVAVLVLLAAGAAWWTHWTPWGTPGDRPPLGGTVASFVLADRPEPAPEITFSDAAGNTLRLADFKGKVVLLNLWATWCAPCVKEMPALDRLQAKLGGADFTVLALSIDREGLAKVQPFFDAHRIAALPAYLDPGGRSPALFTARGLPTTLLIDRDGTVVGRQEGAAEWDDDSSIALLRFYLDRGKAGSA</sequence>
<comment type="caution">
    <text evidence="3">The sequence shown here is derived from an EMBL/GenBank/DDBJ whole genome shotgun (WGS) entry which is preliminary data.</text>
</comment>